<dbReference type="Proteomes" id="UP001583193">
    <property type="component" value="Unassembled WGS sequence"/>
</dbReference>
<dbReference type="EMBL" id="JAVDPF010000002">
    <property type="protein sequence ID" value="KAL1885903.1"/>
    <property type="molecule type" value="Genomic_DNA"/>
</dbReference>
<reference evidence="2 3" key="1">
    <citation type="journal article" date="2024" name="IMA Fungus">
        <title>IMA Genome - F19 : A genome assembly and annotation guide to empower mycologists, including annotated draft genome sequences of Ceratocystis pirilliformis, Diaporthe australafricana, Fusarium ophioides, Paecilomyces lecythidis, and Sporothrix stenoceras.</title>
        <authorList>
            <person name="Aylward J."/>
            <person name="Wilson A.M."/>
            <person name="Visagie C.M."/>
            <person name="Spraker J."/>
            <person name="Barnes I."/>
            <person name="Buitendag C."/>
            <person name="Ceriani C."/>
            <person name="Del Mar Angel L."/>
            <person name="du Plessis D."/>
            <person name="Fuchs T."/>
            <person name="Gasser K."/>
            <person name="Kramer D."/>
            <person name="Li W."/>
            <person name="Munsamy K."/>
            <person name="Piso A."/>
            <person name="Price J.L."/>
            <person name="Sonnekus B."/>
            <person name="Thomas C."/>
            <person name="van der Nest A."/>
            <person name="van Dijk A."/>
            <person name="van Heerden A."/>
            <person name="van Vuuren N."/>
            <person name="Yilmaz N."/>
            <person name="Duong T.A."/>
            <person name="van der Merwe N.A."/>
            <person name="Wingfield M.J."/>
            <person name="Wingfield B.D."/>
        </authorList>
    </citation>
    <scope>NUCLEOTIDE SEQUENCE [LARGE SCALE GENOMIC DNA]</scope>
    <source>
        <strain evidence="2 3">CMW 18167</strain>
    </source>
</reference>
<name>A0ABR3YCP4_9EURO</name>
<keyword evidence="3" id="KW-1185">Reference proteome</keyword>
<sequence length="167" mass="18644">MDHRGQHVDYLAPKENALKAVQEARFPDGWTAFINGFFETVVSIMTKLDLSTNTLKVVGKGTKEYPFVFRHDIGRAIAQTFKAPPETYKDSWIVLASAWASGNQLAQWIEEAVGKKLTVEHVEPDASTPIISLLENSGGNVFERGIETKGLGIEWDDFETYVKSLVK</sequence>
<dbReference type="InterPro" id="IPR008030">
    <property type="entry name" value="NmrA-like"/>
</dbReference>
<evidence type="ECO:0000259" key="1">
    <source>
        <dbReference type="Pfam" id="PF05368"/>
    </source>
</evidence>
<gene>
    <name evidence="2" type="ORF">Plec18167_001400</name>
</gene>
<organism evidence="2 3">
    <name type="scientific">Paecilomyces lecythidis</name>
    <dbReference type="NCBI Taxonomy" id="3004212"/>
    <lineage>
        <taxon>Eukaryota</taxon>
        <taxon>Fungi</taxon>
        <taxon>Dikarya</taxon>
        <taxon>Ascomycota</taxon>
        <taxon>Pezizomycotina</taxon>
        <taxon>Eurotiomycetes</taxon>
        <taxon>Eurotiomycetidae</taxon>
        <taxon>Eurotiales</taxon>
        <taxon>Thermoascaceae</taxon>
        <taxon>Paecilomyces</taxon>
    </lineage>
</organism>
<protein>
    <recommendedName>
        <fullName evidence="1">NmrA-like domain-containing protein</fullName>
    </recommendedName>
</protein>
<proteinExistence type="predicted"/>
<dbReference type="SUPFAM" id="SSF51735">
    <property type="entry name" value="NAD(P)-binding Rossmann-fold domains"/>
    <property type="match status" value="1"/>
</dbReference>
<feature type="domain" description="NmrA-like" evidence="1">
    <location>
        <begin position="63"/>
        <end position="129"/>
    </location>
</feature>
<comment type="caution">
    <text evidence="2">The sequence shown here is derived from an EMBL/GenBank/DDBJ whole genome shotgun (WGS) entry which is preliminary data.</text>
</comment>
<dbReference type="InterPro" id="IPR036291">
    <property type="entry name" value="NAD(P)-bd_dom_sf"/>
</dbReference>
<evidence type="ECO:0000313" key="2">
    <source>
        <dbReference type="EMBL" id="KAL1885903.1"/>
    </source>
</evidence>
<evidence type="ECO:0000313" key="3">
    <source>
        <dbReference type="Proteomes" id="UP001583193"/>
    </source>
</evidence>
<dbReference type="Gene3D" id="3.40.50.720">
    <property type="entry name" value="NAD(P)-binding Rossmann-like Domain"/>
    <property type="match status" value="1"/>
</dbReference>
<accession>A0ABR3YCP4</accession>
<dbReference type="Pfam" id="PF05368">
    <property type="entry name" value="NmrA"/>
    <property type="match status" value="1"/>
</dbReference>